<gene>
    <name evidence="1" type="ORF">CCMSSC00406_0010207</name>
</gene>
<organism evidence="1 2">
    <name type="scientific">Pleurotus cornucopiae</name>
    <name type="common">Cornucopia mushroom</name>
    <dbReference type="NCBI Taxonomy" id="5321"/>
    <lineage>
        <taxon>Eukaryota</taxon>
        <taxon>Fungi</taxon>
        <taxon>Dikarya</taxon>
        <taxon>Basidiomycota</taxon>
        <taxon>Agaricomycotina</taxon>
        <taxon>Agaricomycetes</taxon>
        <taxon>Agaricomycetidae</taxon>
        <taxon>Agaricales</taxon>
        <taxon>Pleurotineae</taxon>
        <taxon>Pleurotaceae</taxon>
        <taxon>Pleurotus</taxon>
    </lineage>
</organism>
<comment type="caution">
    <text evidence="1">The sequence shown here is derived from an EMBL/GenBank/DDBJ whole genome shotgun (WGS) entry which is preliminary data.</text>
</comment>
<name>A0ACB7IPQ4_PLECO</name>
<evidence type="ECO:0000313" key="2">
    <source>
        <dbReference type="Proteomes" id="UP000824881"/>
    </source>
</evidence>
<reference evidence="1 2" key="1">
    <citation type="journal article" date="2021" name="Appl. Environ. Microbiol.">
        <title>Genetic linkage and physical mapping for an oyster mushroom Pleurotus cornucopiae and QTL analysis for the trait cap color.</title>
        <authorList>
            <person name="Zhang Y."/>
            <person name="Gao W."/>
            <person name="Sonnenberg A."/>
            <person name="Chen Q."/>
            <person name="Zhang J."/>
            <person name="Huang C."/>
        </authorList>
    </citation>
    <scope>NUCLEOTIDE SEQUENCE [LARGE SCALE GENOMIC DNA]</scope>
    <source>
        <strain evidence="1">CCMSSC00406</strain>
    </source>
</reference>
<dbReference type="Proteomes" id="UP000824881">
    <property type="component" value="Unassembled WGS sequence"/>
</dbReference>
<evidence type="ECO:0000313" key="1">
    <source>
        <dbReference type="EMBL" id="KAG9220208.1"/>
    </source>
</evidence>
<sequence>MNAGSYDVRPDIVAQERDREDRTQGKGQLCSPRLGKDPLQNKALIWRALATAPLKKVASARDVANQIALISSPTLSSHVSGQVLMVDGGMEGIPVEQDKQGQYESSFLAAGNLLNSGRDFGGGSVLHKSRIEPVHISPGIPSAFVSMLEFDAPINFDKHQVSDERLFRNNIVENLTVLPPLSTLEAVFRRIFKYEPPSYVNRNDLGDFAKIPMEILPHIFEALDLIEALMLGLMDGQLFMIGYRSILNKIEALESATDWAYNRILYLVNRKTHLTRHEERELFAWALARKDGESEDEEKKIAEVCRASTDGMSDEDLARHEDQTLCLFKYAKKTMSRCNERDAEEPRNKVLLELLEMAANKYHGMGIRESPRCSRTLCSWERYYQADLLGIAKGRGAWAGDRLAIVLLSMMEEKLPADKDWKKRSI</sequence>
<proteinExistence type="predicted"/>
<accession>A0ACB7IPQ4</accession>
<keyword evidence="2" id="KW-1185">Reference proteome</keyword>
<protein>
    <submittedName>
        <fullName evidence="1">Uncharacterized protein</fullName>
    </submittedName>
</protein>
<dbReference type="EMBL" id="WQMT02000008">
    <property type="protein sequence ID" value="KAG9220208.1"/>
    <property type="molecule type" value="Genomic_DNA"/>
</dbReference>